<evidence type="ECO:0000313" key="3">
    <source>
        <dbReference type="Proteomes" id="UP001295684"/>
    </source>
</evidence>
<protein>
    <submittedName>
        <fullName evidence="2">Uncharacterized protein</fullName>
    </submittedName>
</protein>
<organism evidence="2 3">
    <name type="scientific">Euplotes crassus</name>
    <dbReference type="NCBI Taxonomy" id="5936"/>
    <lineage>
        <taxon>Eukaryota</taxon>
        <taxon>Sar</taxon>
        <taxon>Alveolata</taxon>
        <taxon>Ciliophora</taxon>
        <taxon>Intramacronucleata</taxon>
        <taxon>Spirotrichea</taxon>
        <taxon>Hypotrichia</taxon>
        <taxon>Euplotida</taxon>
        <taxon>Euplotidae</taxon>
        <taxon>Moneuplotes</taxon>
    </lineage>
</organism>
<feature type="compositionally biased region" description="Basic and acidic residues" evidence="1">
    <location>
        <begin position="339"/>
        <end position="357"/>
    </location>
</feature>
<comment type="caution">
    <text evidence="2">The sequence shown here is derived from an EMBL/GenBank/DDBJ whole genome shotgun (WGS) entry which is preliminary data.</text>
</comment>
<evidence type="ECO:0000313" key="2">
    <source>
        <dbReference type="EMBL" id="CAI2384982.1"/>
    </source>
</evidence>
<dbReference type="Proteomes" id="UP001295684">
    <property type="component" value="Unassembled WGS sequence"/>
</dbReference>
<name>A0AAD2D8P0_EUPCR</name>
<gene>
    <name evidence="2" type="ORF">ECRASSUSDP1_LOCUS26522</name>
</gene>
<feature type="region of interest" description="Disordered" evidence="1">
    <location>
        <begin position="339"/>
        <end position="384"/>
    </location>
</feature>
<sequence>MKRGRTTIKNDDKKMGNKDFTFFKNFEEFDKRIRIKENVEKTILSTLILKIENATYKSTLKSKSLEEILISSTQTEDKVPKYAKNVLKFLNTPHMVCQGLVESDLDLLIALRVTCFIILFTQCKEQKKIKYFIRCAEQQSDHEVSFEDTEYSSEVVFYNKDKKLLKVMAEIYASAIIPFIQITKQDLKMYKDFRDFELAATTNPQIFHDFSKFMACEYLFERDSVSEYSGSSKRILNKKEFGELLLIKYKYVFEPRIIRRKFTEFVDSHEFQAFRNPTIFGDPSIVPDSEQMSIRNTIDGEYLKGPFYKDNNVHDIPIPKSGKNSELLDQDFPKRRERVDKFKANRSDKKSKEKKAQYQEGGSGSAACLDNSSESEDPKSSKTRYRADDTINLFRKSNLSFVGVTKDYKNEDEFIKDLKRRYGSKLIALFKTLFDVSIIEGKYKCDYRACKIPYIKSDSFNSSEEERKDSKRCNQEFNHSFKFLKMAAVEESSSSLITGQNYLKKVITNNTIPKDFQKFYNNTYNGSGILNCYLRILEVYYELRYENLDYMNFAKNHKKIKFFETCIFSELRKEHSTGEISQNLDEELQDCKDYDYLIIPITKRQVPYLFIVDQSKSQLRVILYYIETSIKSDYEERMTELSGIILTLLKPRELPDSSNEKTGSKSMKEFNEQNVTGQSVKVQSLAQMCEVVEKVVMGDKRKLSKMNEEEVRHKIIDVILSVYLLC</sequence>
<keyword evidence="3" id="KW-1185">Reference proteome</keyword>
<accession>A0AAD2D8P0</accession>
<reference evidence="2" key="1">
    <citation type="submission" date="2023-07" db="EMBL/GenBank/DDBJ databases">
        <authorList>
            <consortium name="AG Swart"/>
            <person name="Singh M."/>
            <person name="Singh A."/>
            <person name="Seah K."/>
            <person name="Emmerich C."/>
        </authorList>
    </citation>
    <scope>NUCLEOTIDE SEQUENCE</scope>
    <source>
        <strain evidence="2">DP1</strain>
    </source>
</reference>
<dbReference type="AlphaFoldDB" id="A0AAD2D8P0"/>
<evidence type="ECO:0000256" key="1">
    <source>
        <dbReference type="SAM" id="MobiDB-lite"/>
    </source>
</evidence>
<dbReference type="EMBL" id="CAMPGE010027340">
    <property type="protein sequence ID" value="CAI2384982.1"/>
    <property type="molecule type" value="Genomic_DNA"/>
</dbReference>
<proteinExistence type="predicted"/>